<dbReference type="PATRIC" id="fig|43658.5.peg.3205"/>
<dbReference type="NCBIfam" id="TIGR00254">
    <property type="entry name" value="GGDEF"/>
    <property type="match status" value="1"/>
</dbReference>
<evidence type="ECO:0000313" key="9">
    <source>
        <dbReference type="Proteomes" id="UP000033452"/>
    </source>
</evidence>
<keyword evidence="6" id="KW-0732">Signal</keyword>
<dbReference type="InterPro" id="IPR029787">
    <property type="entry name" value="Nucleotide_cyclase"/>
</dbReference>
<feature type="transmembrane region" description="Helical" evidence="5">
    <location>
        <begin position="233"/>
        <end position="251"/>
    </location>
</feature>
<name>A0A0F4QJU5_9GAMM</name>
<comment type="catalytic activity">
    <reaction evidence="3">
        <text>2 GTP = 3',3'-c-di-GMP + 2 diphosphate</text>
        <dbReference type="Rhea" id="RHEA:24898"/>
        <dbReference type="ChEBI" id="CHEBI:33019"/>
        <dbReference type="ChEBI" id="CHEBI:37565"/>
        <dbReference type="ChEBI" id="CHEBI:58805"/>
        <dbReference type="EC" id="2.7.7.65"/>
    </reaction>
</comment>
<evidence type="ECO:0000256" key="1">
    <source>
        <dbReference type="ARBA" id="ARBA00001946"/>
    </source>
</evidence>
<protein>
    <recommendedName>
        <fullName evidence="2">diguanylate cyclase</fullName>
        <ecNumber evidence="2">2.7.7.65</ecNumber>
    </recommendedName>
</protein>
<proteinExistence type="predicted"/>
<dbReference type="InterPro" id="IPR050469">
    <property type="entry name" value="Diguanylate_Cyclase"/>
</dbReference>
<dbReference type="PANTHER" id="PTHR45138:SF9">
    <property type="entry name" value="DIGUANYLATE CYCLASE DGCM-RELATED"/>
    <property type="match status" value="1"/>
</dbReference>
<feature type="transmembrane region" description="Helical" evidence="5">
    <location>
        <begin position="356"/>
        <end position="377"/>
    </location>
</feature>
<dbReference type="EMBL" id="JXYA01000036">
    <property type="protein sequence ID" value="KJZ07540.1"/>
    <property type="molecule type" value="Genomic_DNA"/>
</dbReference>
<dbReference type="RefSeq" id="WP_046005826.1">
    <property type="nucleotide sequence ID" value="NZ_JXYA01000036.1"/>
</dbReference>
<evidence type="ECO:0000256" key="6">
    <source>
        <dbReference type="SAM" id="SignalP"/>
    </source>
</evidence>
<dbReference type="GO" id="GO:1902201">
    <property type="term" value="P:negative regulation of bacterial-type flagellum-dependent cell motility"/>
    <property type="evidence" value="ECO:0007669"/>
    <property type="project" value="TreeGrafter"/>
</dbReference>
<dbReference type="SUPFAM" id="SSF55073">
    <property type="entry name" value="Nucleotide cyclase"/>
    <property type="match status" value="1"/>
</dbReference>
<dbReference type="PANTHER" id="PTHR45138">
    <property type="entry name" value="REGULATORY COMPONENTS OF SENSORY TRANSDUCTION SYSTEM"/>
    <property type="match status" value="1"/>
</dbReference>
<evidence type="ECO:0000256" key="5">
    <source>
        <dbReference type="SAM" id="Phobius"/>
    </source>
</evidence>
<feature type="domain" description="GGDEF" evidence="7">
    <location>
        <begin position="474"/>
        <end position="609"/>
    </location>
</feature>
<keyword evidence="9" id="KW-1185">Reference proteome</keyword>
<reference evidence="8 9" key="1">
    <citation type="journal article" date="2015" name="BMC Genomics">
        <title>Genome mining reveals unlocked bioactive potential of marine Gram-negative bacteria.</title>
        <authorList>
            <person name="Machado H."/>
            <person name="Sonnenschein E.C."/>
            <person name="Melchiorsen J."/>
            <person name="Gram L."/>
        </authorList>
    </citation>
    <scope>NUCLEOTIDE SEQUENCE [LARGE SCALE GENOMIC DNA]</scope>
    <source>
        <strain evidence="8 9">S2471</strain>
    </source>
</reference>
<dbReference type="Gene3D" id="3.30.70.270">
    <property type="match status" value="1"/>
</dbReference>
<dbReference type="EC" id="2.7.7.65" evidence="2"/>
<dbReference type="AlphaFoldDB" id="A0A0F4QJU5"/>
<feature type="transmembrane region" description="Helical" evidence="5">
    <location>
        <begin position="295"/>
        <end position="313"/>
    </location>
</feature>
<keyword evidence="5" id="KW-0812">Transmembrane</keyword>
<dbReference type="GO" id="GO:0052621">
    <property type="term" value="F:diguanylate cyclase activity"/>
    <property type="evidence" value="ECO:0007669"/>
    <property type="project" value="UniProtKB-EC"/>
</dbReference>
<keyword evidence="5" id="KW-1133">Transmembrane helix</keyword>
<comment type="cofactor">
    <cofactor evidence="1">
        <name>Mg(2+)</name>
        <dbReference type="ChEBI" id="CHEBI:18420"/>
    </cofactor>
</comment>
<dbReference type="InterPro" id="IPR011622">
    <property type="entry name" value="7TMR_DISM_rcpt_extracell_dom2"/>
</dbReference>
<gene>
    <name evidence="8" type="ORF">TW77_15140</name>
</gene>
<feature type="signal peptide" evidence="6">
    <location>
        <begin position="1"/>
        <end position="18"/>
    </location>
</feature>
<keyword evidence="4" id="KW-0175">Coiled coil</keyword>
<accession>A0A0F4QJU5</accession>
<organism evidence="8 9">
    <name type="scientific">Pseudoalteromonas rubra</name>
    <dbReference type="NCBI Taxonomy" id="43658"/>
    <lineage>
        <taxon>Bacteria</taxon>
        <taxon>Pseudomonadati</taxon>
        <taxon>Pseudomonadota</taxon>
        <taxon>Gammaproteobacteria</taxon>
        <taxon>Alteromonadales</taxon>
        <taxon>Pseudoalteromonadaceae</taxon>
        <taxon>Pseudoalteromonas</taxon>
    </lineage>
</organism>
<dbReference type="Pfam" id="PF00990">
    <property type="entry name" value="GGDEF"/>
    <property type="match status" value="1"/>
</dbReference>
<feature type="transmembrane region" description="Helical" evidence="5">
    <location>
        <begin position="325"/>
        <end position="350"/>
    </location>
</feature>
<dbReference type="Gene3D" id="2.60.40.2380">
    <property type="match status" value="1"/>
</dbReference>
<evidence type="ECO:0000256" key="4">
    <source>
        <dbReference type="SAM" id="Coils"/>
    </source>
</evidence>
<dbReference type="GO" id="GO:0005886">
    <property type="term" value="C:plasma membrane"/>
    <property type="evidence" value="ECO:0007669"/>
    <property type="project" value="TreeGrafter"/>
</dbReference>
<feature type="coiled-coil region" evidence="4">
    <location>
        <begin position="397"/>
        <end position="446"/>
    </location>
</feature>
<dbReference type="SMART" id="SM00267">
    <property type="entry name" value="GGDEF"/>
    <property type="match status" value="1"/>
</dbReference>
<dbReference type="InterPro" id="IPR011623">
    <property type="entry name" value="7TMR_DISM_rcpt_extracell_dom1"/>
</dbReference>
<evidence type="ECO:0000256" key="3">
    <source>
        <dbReference type="ARBA" id="ARBA00034247"/>
    </source>
</evidence>
<feature type="transmembrane region" description="Helical" evidence="5">
    <location>
        <begin position="271"/>
        <end position="289"/>
    </location>
</feature>
<keyword evidence="5" id="KW-0472">Membrane</keyword>
<comment type="caution">
    <text evidence="8">The sequence shown here is derived from an EMBL/GenBank/DDBJ whole genome shotgun (WGS) entry which is preliminary data.</text>
</comment>
<feature type="chain" id="PRO_5002475374" description="diguanylate cyclase" evidence="6">
    <location>
        <begin position="19"/>
        <end position="613"/>
    </location>
</feature>
<feature type="transmembrane region" description="Helical" evidence="5">
    <location>
        <begin position="201"/>
        <end position="221"/>
    </location>
</feature>
<dbReference type="Pfam" id="PF07695">
    <property type="entry name" value="7TMR-DISM_7TM"/>
    <property type="match status" value="1"/>
</dbReference>
<evidence type="ECO:0000313" key="8">
    <source>
        <dbReference type="EMBL" id="KJZ07540.1"/>
    </source>
</evidence>
<dbReference type="PROSITE" id="PS50887">
    <property type="entry name" value="GGDEF"/>
    <property type="match status" value="1"/>
</dbReference>
<dbReference type="Pfam" id="PF07696">
    <property type="entry name" value="7TMR-DISMED2"/>
    <property type="match status" value="1"/>
</dbReference>
<dbReference type="OrthoDB" id="5289013at2"/>
<dbReference type="InterPro" id="IPR000160">
    <property type="entry name" value="GGDEF_dom"/>
</dbReference>
<feature type="transmembrane region" description="Helical" evidence="5">
    <location>
        <begin position="174"/>
        <end position="194"/>
    </location>
</feature>
<dbReference type="CDD" id="cd01949">
    <property type="entry name" value="GGDEF"/>
    <property type="match status" value="1"/>
</dbReference>
<evidence type="ECO:0000256" key="2">
    <source>
        <dbReference type="ARBA" id="ARBA00012528"/>
    </source>
</evidence>
<dbReference type="Proteomes" id="UP000033452">
    <property type="component" value="Unassembled WGS sequence"/>
</dbReference>
<dbReference type="FunFam" id="3.30.70.270:FF:000001">
    <property type="entry name" value="Diguanylate cyclase domain protein"/>
    <property type="match status" value="1"/>
</dbReference>
<sequence>MLWRTVLLLLCLSGVAQALEVSAEFKQHQSLTYQYTFSEADTIQALLASDPQWQSGQRQALTPPANTQAWLRVSLHNPGPIEVPLLLSIDNNLLDKITAYIRHDDASFLTLALGDALPLLQRPIKHEAQLIPLELPAHSDSQVYLQVSHHGTLNAPLSLWHPIEYLKYKSKFNLVYGILAGFILAMIAINFTLYSFTRRRYFLHGTLIIGLFWLLIVHLYGFGYRYLYGSSVWLQQYGQSLLVMCSTLALIPIQRSKALPNLVAAKHNRKLSQLLIVGLTLTLLSVLLPVTLATFAAYSMALTLVLGYIICTLRSRYRRTTKATALLIYVIMLVTLSYQLGFELGVFGGAQLDRPVTYVCYLILSLYISFVLTRQFILEREKHIKTQQHKLARTQAEDALLKEKLKLQEQAQQELENSIDERTFELQVTLRELEEKNHELEKLNMEDPMTKVKNRRYFDKRLMMEVRRSRREQTTLSLIMLDIDFFKKVNDNYGHLAGDHTICAFARLIEQHLKRPLDEVFRYGGEEFVILLPNTSEDGALELAEQIRQDTEAHELKVAGHQIKFTTSAGVYSAIAQDTSNPTLFTDMADKGLYMAKQQGRNRICIYQPKQET</sequence>
<evidence type="ECO:0000259" key="7">
    <source>
        <dbReference type="PROSITE" id="PS50887"/>
    </source>
</evidence>
<dbReference type="InterPro" id="IPR043128">
    <property type="entry name" value="Rev_trsase/Diguanyl_cyclase"/>
</dbReference>
<dbReference type="GO" id="GO:0043709">
    <property type="term" value="P:cell adhesion involved in single-species biofilm formation"/>
    <property type="evidence" value="ECO:0007669"/>
    <property type="project" value="TreeGrafter"/>
</dbReference>